<accession>A0A7J6WYY5</accession>
<feature type="non-terminal residue" evidence="2">
    <location>
        <position position="243"/>
    </location>
</feature>
<evidence type="ECO:0000313" key="3">
    <source>
        <dbReference type="Proteomes" id="UP000554482"/>
    </source>
</evidence>
<dbReference type="EMBL" id="JABWDY010008955">
    <property type="protein sequence ID" value="KAF5201798.1"/>
    <property type="molecule type" value="Genomic_DNA"/>
</dbReference>
<feature type="region of interest" description="Disordered" evidence="1">
    <location>
        <begin position="174"/>
        <end position="193"/>
    </location>
</feature>
<feature type="compositionally biased region" description="Polar residues" evidence="1">
    <location>
        <begin position="49"/>
        <end position="61"/>
    </location>
</feature>
<reference evidence="2 3" key="1">
    <citation type="submission" date="2020-06" db="EMBL/GenBank/DDBJ databases">
        <title>Transcriptomic and genomic resources for Thalictrum thalictroides and T. hernandezii: Facilitating candidate gene discovery in an emerging model plant lineage.</title>
        <authorList>
            <person name="Arias T."/>
            <person name="Riano-Pachon D.M."/>
            <person name="Di Stilio V.S."/>
        </authorList>
    </citation>
    <scope>NUCLEOTIDE SEQUENCE [LARGE SCALE GENOMIC DNA]</scope>
    <source>
        <strain evidence="3">cv. WT478/WT964</strain>
        <tissue evidence="2">Leaves</tissue>
    </source>
</reference>
<name>A0A7J6WYY5_THATH</name>
<protein>
    <submittedName>
        <fullName evidence="2">Uncharacterized protein</fullName>
    </submittedName>
</protein>
<dbReference type="Proteomes" id="UP000554482">
    <property type="component" value="Unassembled WGS sequence"/>
</dbReference>
<organism evidence="2 3">
    <name type="scientific">Thalictrum thalictroides</name>
    <name type="common">Rue-anemone</name>
    <name type="synonym">Anemone thalictroides</name>
    <dbReference type="NCBI Taxonomy" id="46969"/>
    <lineage>
        <taxon>Eukaryota</taxon>
        <taxon>Viridiplantae</taxon>
        <taxon>Streptophyta</taxon>
        <taxon>Embryophyta</taxon>
        <taxon>Tracheophyta</taxon>
        <taxon>Spermatophyta</taxon>
        <taxon>Magnoliopsida</taxon>
        <taxon>Ranunculales</taxon>
        <taxon>Ranunculaceae</taxon>
        <taxon>Thalictroideae</taxon>
        <taxon>Thalictrum</taxon>
    </lineage>
</organism>
<proteinExistence type="predicted"/>
<feature type="compositionally biased region" description="Polar residues" evidence="1">
    <location>
        <begin position="174"/>
        <end position="185"/>
    </location>
</feature>
<evidence type="ECO:0000313" key="2">
    <source>
        <dbReference type="EMBL" id="KAF5201798.1"/>
    </source>
</evidence>
<keyword evidence="3" id="KW-1185">Reference proteome</keyword>
<gene>
    <name evidence="2" type="ORF">FRX31_008615</name>
</gene>
<feature type="region of interest" description="Disordered" evidence="1">
    <location>
        <begin position="1"/>
        <end position="105"/>
    </location>
</feature>
<dbReference type="AlphaFoldDB" id="A0A7J6WYY5"/>
<sequence length="243" mass="27137">MASPQRHTLNEVHVGRPKASNSTPPCMFCRRTSHQPSSSQPKLEGHIPCSTSLMSHAQSHLTPPHQACSATTQPSKHRASPRKGGIPQQRPTLNEVHAARPKAPGSTPPCMFHHRTSNHPQSSHQRFPVRRQHRNIPCSTRLMSHAQRHPIPTSRTCSGTTRLQNIGLAQGWPSITTTSHTQRGSCRTPEGTRLHPTLHVSSSYQPSTILKPAQVRRQHRNIPFSTRLMSHAQRRTQHCLTVQ</sequence>
<evidence type="ECO:0000256" key="1">
    <source>
        <dbReference type="SAM" id="MobiDB-lite"/>
    </source>
</evidence>
<comment type="caution">
    <text evidence="2">The sequence shown here is derived from an EMBL/GenBank/DDBJ whole genome shotgun (WGS) entry which is preliminary data.</text>
</comment>